<protein>
    <submittedName>
        <fullName evidence="1">Uncharacterized protein</fullName>
    </submittedName>
</protein>
<dbReference type="Proteomes" id="UP000317909">
    <property type="component" value="Chromosome"/>
</dbReference>
<keyword evidence="2" id="KW-1185">Reference proteome</keyword>
<proteinExistence type="predicted"/>
<gene>
    <name evidence="1" type="ORF">I41_09400</name>
</gene>
<dbReference type="AlphaFoldDB" id="A0A517TTS8"/>
<evidence type="ECO:0000313" key="2">
    <source>
        <dbReference type="Proteomes" id="UP000317909"/>
    </source>
</evidence>
<accession>A0A517TTS8</accession>
<dbReference type="EMBL" id="CP036339">
    <property type="protein sequence ID" value="QDT71780.1"/>
    <property type="molecule type" value="Genomic_DNA"/>
</dbReference>
<sequence>MGKGLSNLHLVLHKRVSFTLKHAIAGLLRPTCQAPKPKRLIGRV</sequence>
<dbReference type="KEGG" id="llh:I41_09400"/>
<organism evidence="1 2">
    <name type="scientific">Lacipirellula limnantheis</name>
    <dbReference type="NCBI Taxonomy" id="2528024"/>
    <lineage>
        <taxon>Bacteria</taxon>
        <taxon>Pseudomonadati</taxon>
        <taxon>Planctomycetota</taxon>
        <taxon>Planctomycetia</taxon>
        <taxon>Pirellulales</taxon>
        <taxon>Lacipirellulaceae</taxon>
        <taxon>Lacipirellula</taxon>
    </lineage>
</organism>
<evidence type="ECO:0000313" key="1">
    <source>
        <dbReference type="EMBL" id="QDT71780.1"/>
    </source>
</evidence>
<name>A0A517TTS8_9BACT</name>
<reference evidence="1 2" key="1">
    <citation type="submission" date="2019-02" db="EMBL/GenBank/DDBJ databases">
        <title>Deep-cultivation of Planctomycetes and their phenomic and genomic characterization uncovers novel biology.</title>
        <authorList>
            <person name="Wiegand S."/>
            <person name="Jogler M."/>
            <person name="Boedeker C."/>
            <person name="Pinto D."/>
            <person name="Vollmers J."/>
            <person name="Rivas-Marin E."/>
            <person name="Kohn T."/>
            <person name="Peeters S.H."/>
            <person name="Heuer A."/>
            <person name="Rast P."/>
            <person name="Oberbeckmann S."/>
            <person name="Bunk B."/>
            <person name="Jeske O."/>
            <person name="Meyerdierks A."/>
            <person name="Storesund J.E."/>
            <person name="Kallscheuer N."/>
            <person name="Luecker S."/>
            <person name="Lage O.M."/>
            <person name="Pohl T."/>
            <person name="Merkel B.J."/>
            <person name="Hornburger P."/>
            <person name="Mueller R.-W."/>
            <person name="Bruemmer F."/>
            <person name="Labrenz M."/>
            <person name="Spormann A.M."/>
            <person name="Op den Camp H."/>
            <person name="Overmann J."/>
            <person name="Amann R."/>
            <person name="Jetten M.S.M."/>
            <person name="Mascher T."/>
            <person name="Medema M.H."/>
            <person name="Devos D.P."/>
            <person name="Kaster A.-K."/>
            <person name="Ovreas L."/>
            <person name="Rohde M."/>
            <person name="Galperin M.Y."/>
            <person name="Jogler C."/>
        </authorList>
    </citation>
    <scope>NUCLEOTIDE SEQUENCE [LARGE SCALE GENOMIC DNA]</scope>
    <source>
        <strain evidence="1 2">I41</strain>
    </source>
</reference>